<dbReference type="Proteomes" id="UP000092634">
    <property type="component" value="Unassembled WGS sequence"/>
</dbReference>
<name>A0A1E8PML4_9BURK</name>
<dbReference type="AlphaFoldDB" id="A0A1E8PML4"/>
<gene>
    <name evidence="3" type="ORF">BA896_023145</name>
</gene>
<dbReference type="InterPro" id="IPR054462">
    <property type="entry name" value="TraI_M"/>
</dbReference>
<feature type="region of interest" description="Disordered" evidence="1">
    <location>
        <begin position="115"/>
        <end position="142"/>
    </location>
</feature>
<evidence type="ECO:0000256" key="1">
    <source>
        <dbReference type="SAM" id="MobiDB-lite"/>
    </source>
</evidence>
<evidence type="ECO:0000259" key="2">
    <source>
        <dbReference type="Pfam" id="PF22863"/>
    </source>
</evidence>
<feature type="domain" description="TraI-like middle" evidence="2">
    <location>
        <begin position="34"/>
        <end position="119"/>
    </location>
</feature>
<comment type="caution">
    <text evidence="3">The sequence shown here is derived from an EMBL/GenBank/DDBJ whole genome shotgun (WGS) entry which is preliminary data.</text>
</comment>
<dbReference type="EMBL" id="MAQB02000004">
    <property type="protein sequence ID" value="OFJ47563.1"/>
    <property type="molecule type" value="Genomic_DNA"/>
</dbReference>
<proteinExistence type="predicted"/>
<protein>
    <recommendedName>
        <fullName evidence="2">TraI-like middle domain-containing protein</fullName>
    </recommendedName>
</protein>
<evidence type="ECO:0000313" key="3">
    <source>
        <dbReference type="EMBL" id="OFJ47563.1"/>
    </source>
</evidence>
<organism evidence="3 4">
    <name type="scientific">Janthinobacterium lividum</name>
    <dbReference type="NCBI Taxonomy" id="29581"/>
    <lineage>
        <taxon>Bacteria</taxon>
        <taxon>Pseudomonadati</taxon>
        <taxon>Pseudomonadota</taxon>
        <taxon>Betaproteobacteria</taxon>
        <taxon>Burkholderiales</taxon>
        <taxon>Oxalobacteraceae</taxon>
        <taxon>Janthinobacterium</taxon>
    </lineage>
</organism>
<evidence type="ECO:0000313" key="4">
    <source>
        <dbReference type="Proteomes" id="UP000092634"/>
    </source>
</evidence>
<reference evidence="3 4" key="1">
    <citation type="submission" date="2016-10" db="EMBL/GenBank/DDBJ databases">
        <title>Updated version of Genome Assembly of Janthinobacterium lividum ERGS5:01.</title>
        <authorList>
            <person name="Kumar R."/>
            <person name="Acharya V."/>
            <person name="Singh D."/>
        </authorList>
    </citation>
    <scope>NUCLEOTIDE SEQUENCE [LARGE SCALE GENOMIC DNA]</scope>
    <source>
        <strain evidence="3 4">ERGS5:01</strain>
    </source>
</reference>
<dbReference type="Pfam" id="PF22863">
    <property type="entry name" value="TraI_middle"/>
    <property type="match status" value="1"/>
</dbReference>
<sequence length="353" mass="39187">MHEITEDGKIVEIPLAERRAAREAKRESAPSISDKAKTTEIYSGEKTFQSWANEIHIGDRLKHAKSWKDLHAAAAAYNCEIRQKGAGLIICPIGETGGMALSKVGLKNLPSKFGAFQPAQPGKQTTEPEATYQPGPTDKKAKSHYQKWREARDDFQPMKTDRINEQRESHKTVRSQVVAAQKAEIEKIRENRNGPERIAAISVAKMEHTAALVELSDQFAQERKALRAELAAAGPGNTFRDFLWQEAKKGDDAALGLARKYGIDESNDVLRKREADELQIVAAASGREHKPAQRLNFTYIIQRSGTVVYDFGQGRKVTDSAIAKQIQLNREAGNSPEAMPLHCALRPKNLGTR</sequence>
<accession>A0A1E8PML4</accession>